<keyword evidence="3" id="KW-0274">FAD</keyword>
<dbReference type="GO" id="GO:0051537">
    <property type="term" value="F:2 iron, 2 sulfur cluster binding"/>
    <property type="evidence" value="ECO:0007669"/>
    <property type="project" value="InterPro"/>
</dbReference>
<protein>
    <submittedName>
        <fullName evidence="8">Xanthine dehydrogenase small subunit</fullName>
    </submittedName>
</protein>
<dbReference type="NCBIfam" id="TIGR02963">
    <property type="entry name" value="xanthine_xdhA"/>
    <property type="match status" value="1"/>
</dbReference>
<dbReference type="PROSITE" id="PS51387">
    <property type="entry name" value="FAD_PCMH"/>
    <property type="match status" value="1"/>
</dbReference>
<dbReference type="InterPro" id="IPR016208">
    <property type="entry name" value="Ald_Oxase/xanthine_DH-like"/>
</dbReference>
<accession>A0A512DXI5</accession>
<dbReference type="InterPro" id="IPR036318">
    <property type="entry name" value="FAD-bd_PCMH-like_sf"/>
</dbReference>
<dbReference type="InterPro" id="IPR016166">
    <property type="entry name" value="FAD-bd_PCMH"/>
</dbReference>
<dbReference type="Gene3D" id="3.30.390.50">
    <property type="entry name" value="CO dehydrogenase flavoprotein, C-terminal domain"/>
    <property type="match status" value="1"/>
</dbReference>
<dbReference type="CDD" id="cd00207">
    <property type="entry name" value="fer2"/>
    <property type="match status" value="1"/>
</dbReference>
<dbReference type="RefSeq" id="WP_044434113.1">
    <property type="nucleotide sequence ID" value="NZ_BJYZ01000026.1"/>
</dbReference>
<dbReference type="OrthoDB" id="9792018at2"/>
<dbReference type="GO" id="GO:0005506">
    <property type="term" value="F:iron ion binding"/>
    <property type="evidence" value="ECO:0007669"/>
    <property type="project" value="InterPro"/>
</dbReference>
<dbReference type="PIRSF" id="PIRSF036557">
    <property type="entry name" value="XdhA_RC"/>
    <property type="match status" value="1"/>
</dbReference>
<dbReference type="InterPro" id="IPR036683">
    <property type="entry name" value="CO_DH_flav_C_dom_sf"/>
</dbReference>
<dbReference type="SUPFAM" id="SSF47741">
    <property type="entry name" value="CO dehydrogenase ISP C-domain like"/>
    <property type="match status" value="1"/>
</dbReference>
<dbReference type="InterPro" id="IPR006058">
    <property type="entry name" value="2Fe2S_fd_BS"/>
</dbReference>
<dbReference type="EMBL" id="BJYZ01000026">
    <property type="protein sequence ID" value="GEO41193.1"/>
    <property type="molecule type" value="Genomic_DNA"/>
</dbReference>
<evidence type="ECO:0000256" key="5">
    <source>
        <dbReference type="ARBA" id="ARBA00023004"/>
    </source>
</evidence>
<dbReference type="InterPro" id="IPR002346">
    <property type="entry name" value="Mopterin_DH_FAD-bd"/>
</dbReference>
<feature type="domain" description="FAD-binding PCMH-type" evidence="7">
    <location>
        <begin position="192"/>
        <end position="366"/>
    </location>
</feature>
<evidence type="ECO:0000313" key="8">
    <source>
        <dbReference type="EMBL" id="GEO41193.1"/>
    </source>
</evidence>
<dbReference type="InterPro" id="IPR014307">
    <property type="entry name" value="Xanthine_DH_ssu"/>
</dbReference>
<evidence type="ECO:0000259" key="7">
    <source>
        <dbReference type="PROSITE" id="PS51387"/>
    </source>
</evidence>
<keyword evidence="9" id="KW-1185">Reference proteome</keyword>
<sequence>MRDCVRFLLGDELKEIRNVDPTMTVLDWLRLSERKTGTKEGCAEGDCGACTVVVGRLDGDAIRYEAVNACIRFVATLDGCQVLTVEHLKTADGELHPVQQAMVDCHGSQCGFCTPGFVMSMFALYHNDPSPTPAGIDDALAGNLCRCTGYTPIAAASQRMYELADPASDRFAHARTAIAEGLKALRDDETLRVGEGNRVFYAPATLEAFATLLVENPEARIVSGATDVGLWVTKFQRVLDTVIYTGRVQGYRDITDTGDTLEIGAGATYTDIQAPISALYPDFGELIRRIGGLQVRNVGTIGGNIANGSPIGDSPPALIAIGATLVLRSASGRRSMPIEEFFIDYGKQDRRPDEFVEKVILPKPAPDARFRAYKITKRFDQDISAVCAAFSIRLDNGTVTEARIAFGGMAATPKRAPLAEQALTGRPWTEATVRDAMAALRSDFTPLTDWRASSGYRMTVAANLLMKMYVETTDPDADTRLVGDRRLVHA</sequence>
<dbReference type="InterPro" id="IPR036884">
    <property type="entry name" value="2Fe-2S-bd_dom_sf"/>
</dbReference>
<keyword evidence="5" id="KW-0408">Iron</keyword>
<evidence type="ECO:0000256" key="3">
    <source>
        <dbReference type="ARBA" id="ARBA00022827"/>
    </source>
</evidence>
<dbReference type="Pfam" id="PF00941">
    <property type="entry name" value="FAD_binding_5"/>
    <property type="match status" value="1"/>
</dbReference>
<dbReference type="SUPFAM" id="SSF54292">
    <property type="entry name" value="2Fe-2S ferredoxin-like"/>
    <property type="match status" value="1"/>
</dbReference>
<keyword evidence="4" id="KW-0560">Oxidoreductase</keyword>
<dbReference type="SMART" id="SM01092">
    <property type="entry name" value="CO_deh_flav_C"/>
    <property type="match status" value="1"/>
</dbReference>
<organism evidence="8 9">
    <name type="scientific">Skermanella aerolata</name>
    <dbReference type="NCBI Taxonomy" id="393310"/>
    <lineage>
        <taxon>Bacteria</taxon>
        <taxon>Pseudomonadati</taxon>
        <taxon>Pseudomonadota</taxon>
        <taxon>Alphaproteobacteria</taxon>
        <taxon>Rhodospirillales</taxon>
        <taxon>Azospirillaceae</taxon>
        <taxon>Skermanella</taxon>
    </lineage>
</organism>
<proteinExistence type="predicted"/>
<dbReference type="InterPro" id="IPR016167">
    <property type="entry name" value="FAD-bd_PCMH_sub1"/>
</dbReference>
<dbReference type="GO" id="GO:0004854">
    <property type="term" value="F:xanthine dehydrogenase activity"/>
    <property type="evidence" value="ECO:0007669"/>
    <property type="project" value="InterPro"/>
</dbReference>
<name>A0A512DXI5_9PROT</name>
<keyword evidence="1" id="KW-0285">Flavoprotein</keyword>
<dbReference type="InterPro" id="IPR012675">
    <property type="entry name" value="Beta-grasp_dom_sf"/>
</dbReference>
<dbReference type="Gene3D" id="3.30.465.10">
    <property type="match status" value="1"/>
</dbReference>
<dbReference type="AlphaFoldDB" id="A0A512DXI5"/>
<dbReference type="PROSITE" id="PS00197">
    <property type="entry name" value="2FE2S_FER_1"/>
    <property type="match status" value="1"/>
</dbReference>
<dbReference type="InterPro" id="IPR016169">
    <property type="entry name" value="FAD-bd_PCMH_sub2"/>
</dbReference>
<evidence type="ECO:0000256" key="2">
    <source>
        <dbReference type="ARBA" id="ARBA00022723"/>
    </source>
</evidence>
<dbReference type="Proteomes" id="UP000321523">
    <property type="component" value="Unassembled WGS sequence"/>
</dbReference>
<dbReference type="SUPFAM" id="SSF56176">
    <property type="entry name" value="FAD-binding/transporter-associated domain-like"/>
    <property type="match status" value="1"/>
</dbReference>
<dbReference type="Gene3D" id="1.10.150.120">
    <property type="entry name" value="[2Fe-2S]-binding domain"/>
    <property type="match status" value="1"/>
</dbReference>
<dbReference type="InterPro" id="IPR001041">
    <property type="entry name" value="2Fe-2S_ferredoxin-type"/>
</dbReference>
<feature type="domain" description="2Fe-2S ferredoxin-type" evidence="6">
    <location>
        <begin position="3"/>
        <end position="88"/>
    </location>
</feature>
<dbReference type="InterPro" id="IPR005107">
    <property type="entry name" value="CO_DH_flav_C"/>
</dbReference>
<dbReference type="Pfam" id="PF00111">
    <property type="entry name" value="Fer2"/>
    <property type="match status" value="1"/>
</dbReference>
<dbReference type="InterPro" id="IPR036010">
    <property type="entry name" value="2Fe-2S_ferredoxin-like_sf"/>
</dbReference>
<dbReference type="InterPro" id="IPR012175">
    <property type="entry name" value="Xanth_DH_ssu_bac"/>
</dbReference>
<reference evidence="8 9" key="1">
    <citation type="submission" date="2019-07" db="EMBL/GenBank/DDBJ databases">
        <title>Whole genome shotgun sequence of Skermanella aerolata NBRC 106429.</title>
        <authorList>
            <person name="Hosoyama A."/>
            <person name="Uohara A."/>
            <person name="Ohji S."/>
            <person name="Ichikawa N."/>
        </authorList>
    </citation>
    <scope>NUCLEOTIDE SEQUENCE [LARGE SCALE GENOMIC DNA]</scope>
    <source>
        <strain evidence="8 9">NBRC 106429</strain>
    </source>
</reference>
<dbReference type="Pfam" id="PF03450">
    <property type="entry name" value="CO_deh_flav_C"/>
    <property type="match status" value="1"/>
</dbReference>
<dbReference type="PROSITE" id="PS51085">
    <property type="entry name" value="2FE2S_FER_2"/>
    <property type="match status" value="1"/>
</dbReference>
<dbReference type="GO" id="GO:0071949">
    <property type="term" value="F:FAD binding"/>
    <property type="evidence" value="ECO:0007669"/>
    <property type="project" value="InterPro"/>
</dbReference>
<evidence type="ECO:0000259" key="6">
    <source>
        <dbReference type="PROSITE" id="PS51085"/>
    </source>
</evidence>
<evidence type="ECO:0000256" key="4">
    <source>
        <dbReference type="ARBA" id="ARBA00023002"/>
    </source>
</evidence>
<evidence type="ECO:0000313" key="9">
    <source>
        <dbReference type="Proteomes" id="UP000321523"/>
    </source>
</evidence>
<dbReference type="SUPFAM" id="SSF55447">
    <property type="entry name" value="CO dehydrogenase flavoprotein C-terminal domain-like"/>
    <property type="match status" value="1"/>
</dbReference>
<keyword evidence="2" id="KW-0479">Metal-binding</keyword>
<dbReference type="InterPro" id="IPR002888">
    <property type="entry name" value="2Fe-2S-bd"/>
</dbReference>
<evidence type="ECO:0000256" key="1">
    <source>
        <dbReference type="ARBA" id="ARBA00022630"/>
    </source>
</evidence>
<dbReference type="Pfam" id="PF01799">
    <property type="entry name" value="Fer2_2"/>
    <property type="match status" value="1"/>
</dbReference>
<comment type="caution">
    <text evidence="8">The sequence shown here is derived from an EMBL/GenBank/DDBJ whole genome shotgun (WGS) entry which is preliminary data.</text>
</comment>
<dbReference type="PANTHER" id="PTHR45444">
    <property type="entry name" value="XANTHINE DEHYDROGENASE"/>
    <property type="match status" value="1"/>
</dbReference>
<dbReference type="Gene3D" id="3.30.43.10">
    <property type="entry name" value="Uridine Diphospho-n-acetylenolpyruvylglucosamine Reductase, domain 2"/>
    <property type="match status" value="1"/>
</dbReference>
<dbReference type="Gene3D" id="3.10.20.30">
    <property type="match status" value="1"/>
</dbReference>
<dbReference type="PANTHER" id="PTHR45444:SF3">
    <property type="entry name" value="XANTHINE DEHYDROGENASE"/>
    <property type="match status" value="1"/>
</dbReference>
<gene>
    <name evidence="8" type="primary">xdhA</name>
    <name evidence="8" type="ORF">SAE02_53410</name>
</gene>